<dbReference type="CDD" id="cd20506">
    <property type="entry name" value="CYCLIN_AtCycA-like_rpt2"/>
    <property type="match status" value="1"/>
</dbReference>
<dbReference type="InterPro" id="IPR036915">
    <property type="entry name" value="Cyclin-like_sf"/>
</dbReference>
<dbReference type="InterPro" id="IPR013763">
    <property type="entry name" value="Cyclin-like_dom"/>
</dbReference>
<dbReference type="Proteomes" id="UP000075243">
    <property type="component" value="Chromosome 3"/>
</dbReference>
<dbReference type="OMA" id="KSGYMQK"/>
<keyword evidence="4" id="KW-0131">Cell cycle</keyword>
<evidence type="ECO:0000313" key="10">
    <source>
        <dbReference type="Proteomes" id="UP000075243"/>
    </source>
</evidence>
<dbReference type="SMART" id="SM01332">
    <property type="entry name" value="Cyclin_C"/>
    <property type="match status" value="1"/>
</dbReference>
<name>A0A151TTQ8_CAJCA</name>
<evidence type="ECO:0000256" key="5">
    <source>
        <dbReference type="ARBA" id="ARBA00032263"/>
    </source>
</evidence>
<dbReference type="PROSITE" id="PS00292">
    <property type="entry name" value="CYCLINS"/>
    <property type="match status" value="1"/>
</dbReference>
<comment type="similarity">
    <text evidence="6">Belongs to the cyclin family.</text>
</comment>
<dbReference type="EMBL" id="CM003605">
    <property type="protein sequence ID" value="KYP70462.1"/>
    <property type="molecule type" value="Genomic_DNA"/>
</dbReference>
<feature type="domain" description="Cyclin-like" evidence="7">
    <location>
        <begin position="115"/>
        <end position="199"/>
    </location>
</feature>
<dbReference type="FunFam" id="1.10.472.10:FF:000001">
    <property type="entry name" value="G2/mitotic-specific cyclin"/>
    <property type="match status" value="1"/>
</dbReference>
<evidence type="ECO:0000256" key="3">
    <source>
        <dbReference type="ARBA" id="ARBA00023127"/>
    </source>
</evidence>
<dbReference type="SUPFAM" id="SSF47954">
    <property type="entry name" value="Cyclin-like"/>
    <property type="match status" value="2"/>
</dbReference>
<dbReference type="InterPro" id="IPR048258">
    <property type="entry name" value="Cyclins_cyclin-box"/>
</dbReference>
<dbReference type="OrthoDB" id="5590282at2759"/>
<dbReference type="Pfam" id="PF02984">
    <property type="entry name" value="Cyclin_C"/>
    <property type="match status" value="1"/>
</dbReference>
<reference evidence="9 10" key="1">
    <citation type="journal article" date="2012" name="Nat. Biotechnol.">
        <title>Draft genome sequence of pigeonpea (Cajanus cajan), an orphan legume crop of resource-poor farmers.</title>
        <authorList>
            <person name="Varshney R.K."/>
            <person name="Chen W."/>
            <person name="Li Y."/>
            <person name="Bharti A.K."/>
            <person name="Saxena R.K."/>
            <person name="Schlueter J.A."/>
            <person name="Donoghue M.T."/>
            <person name="Azam S."/>
            <person name="Fan G."/>
            <person name="Whaley A.M."/>
            <person name="Farmer A.D."/>
            <person name="Sheridan J."/>
            <person name="Iwata A."/>
            <person name="Tuteja R."/>
            <person name="Penmetsa R.V."/>
            <person name="Wu W."/>
            <person name="Upadhyaya H.D."/>
            <person name="Yang S.P."/>
            <person name="Shah T."/>
            <person name="Saxena K.B."/>
            <person name="Michael T."/>
            <person name="McCombie W.R."/>
            <person name="Yang B."/>
            <person name="Zhang G."/>
            <person name="Yang H."/>
            <person name="Wang J."/>
            <person name="Spillane C."/>
            <person name="Cook D.R."/>
            <person name="May G.D."/>
            <person name="Xu X."/>
            <person name="Jackson S.A."/>
        </authorList>
    </citation>
    <scope>NUCLEOTIDE SEQUENCE [LARGE SCALE GENOMIC DNA]</scope>
    <source>
        <strain evidence="10">cv. Asha</strain>
    </source>
</reference>
<evidence type="ECO:0000259" key="8">
    <source>
        <dbReference type="SMART" id="SM01332"/>
    </source>
</evidence>
<dbReference type="InterPro" id="IPR004367">
    <property type="entry name" value="Cyclin_C-dom"/>
</dbReference>
<dbReference type="Pfam" id="PF00134">
    <property type="entry name" value="Cyclin_N"/>
    <property type="match status" value="1"/>
</dbReference>
<dbReference type="Gramene" id="C.cajan_09414.t">
    <property type="protein sequence ID" value="C.cajan_09414.t"/>
    <property type="gene ID" value="C.cajan_09414"/>
</dbReference>
<evidence type="ECO:0000256" key="1">
    <source>
        <dbReference type="ARBA" id="ARBA00011177"/>
    </source>
</evidence>
<dbReference type="AlphaFoldDB" id="A0A151TTQ8"/>
<dbReference type="InterPro" id="IPR006671">
    <property type="entry name" value="Cyclin_N"/>
</dbReference>
<dbReference type="FunFam" id="1.10.472.10:FF:000220">
    <property type="entry name" value="Cyclin superfamily protein, putative"/>
    <property type="match status" value="1"/>
</dbReference>
<evidence type="ECO:0000256" key="2">
    <source>
        <dbReference type="ARBA" id="ARBA00022618"/>
    </source>
</evidence>
<dbReference type="SMART" id="SM00385">
    <property type="entry name" value="CYCLIN"/>
    <property type="match status" value="2"/>
</dbReference>
<organism evidence="9 10">
    <name type="scientific">Cajanus cajan</name>
    <name type="common">Pigeon pea</name>
    <name type="synonym">Cajanus indicus</name>
    <dbReference type="NCBI Taxonomy" id="3821"/>
    <lineage>
        <taxon>Eukaryota</taxon>
        <taxon>Viridiplantae</taxon>
        <taxon>Streptophyta</taxon>
        <taxon>Embryophyta</taxon>
        <taxon>Tracheophyta</taxon>
        <taxon>Spermatophyta</taxon>
        <taxon>Magnoliopsida</taxon>
        <taxon>eudicotyledons</taxon>
        <taxon>Gunneridae</taxon>
        <taxon>Pentapetalae</taxon>
        <taxon>rosids</taxon>
        <taxon>fabids</taxon>
        <taxon>Fabales</taxon>
        <taxon>Fabaceae</taxon>
        <taxon>Papilionoideae</taxon>
        <taxon>50 kb inversion clade</taxon>
        <taxon>NPAAA clade</taxon>
        <taxon>indigoferoid/millettioid clade</taxon>
        <taxon>Phaseoleae</taxon>
        <taxon>Cajanus</taxon>
    </lineage>
</organism>
<feature type="domain" description="Cyclin C-terminal" evidence="8">
    <location>
        <begin position="208"/>
        <end position="331"/>
    </location>
</feature>
<accession>A0A151TTQ8</accession>
<feature type="domain" description="Cyclin-like" evidence="7">
    <location>
        <begin position="212"/>
        <end position="300"/>
    </location>
</feature>
<keyword evidence="10" id="KW-1185">Reference proteome</keyword>
<evidence type="ECO:0000313" key="9">
    <source>
        <dbReference type="EMBL" id="KYP70462.1"/>
    </source>
</evidence>
<keyword evidence="2" id="KW-0132">Cell division</keyword>
<dbReference type="STRING" id="3821.A0A151TTQ8"/>
<keyword evidence="3 6" id="KW-0195">Cyclin</keyword>
<dbReference type="InterPro" id="IPR039361">
    <property type="entry name" value="Cyclin"/>
</dbReference>
<evidence type="ECO:0000256" key="4">
    <source>
        <dbReference type="ARBA" id="ARBA00023306"/>
    </source>
</evidence>
<evidence type="ECO:0000259" key="7">
    <source>
        <dbReference type="SMART" id="SM00385"/>
    </source>
</evidence>
<dbReference type="Gene3D" id="1.10.472.10">
    <property type="entry name" value="Cyclin-like"/>
    <property type="match status" value="2"/>
</dbReference>
<sequence>METRAAAKRKANAAAVVMVDILHPRKQRVVLGELPNFSNVPTTQNLRKEKLPCRKNLSVKKPSPTNNTISSSPDPYVSDIYQYLRAMELKRRPMIDYMEKVQRVVTANMRSILVDWLVDVAQEYKLLSETLHLSVSYIDRFLSLNRVNKSRLQLLGVSSMLIASKYEEINPPRVDKFCSITDNTYDKGEVVKMEAEILKSLNFEMGNPTAITFLRRLLDATSEKQKTPNLQIEFLGCYLVDLSLLDYDCIRFLPSIVAASVVFLARFIICPEVHPWTSSLCECSGYKSVELKECVLILHDLYFSRKAGSFQAVREKYKQHKFKYVANLPSPPHVPSHYLED</sequence>
<evidence type="ECO:0000256" key="6">
    <source>
        <dbReference type="RuleBase" id="RU000383"/>
    </source>
</evidence>
<dbReference type="GO" id="GO:0051301">
    <property type="term" value="P:cell division"/>
    <property type="evidence" value="ECO:0007669"/>
    <property type="project" value="UniProtKB-KW"/>
</dbReference>
<proteinExistence type="inferred from homology"/>
<protein>
    <recommendedName>
        <fullName evidence="5">B-like cyclin</fullName>
    </recommendedName>
</protein>
<comment type="subunit">
    <text evidence="1">Interacts with the CDC2 protein kinase to form a serine/threonine kinase holoenzyme complex also known as maturation promoting factor (MPF). The cyclin subunit imparts substrate specificity to the complex.</text>
</comment>
<gene>
    <name evidence="9" type="ORF">KK1_009682</name>
</gene>
<dbReference type="PANTHER" id="PTHR10177">
    <property type="entry name" value="CYCLINS"/>
    <property type="match status" value="1"/>
</dbReference>